<evidence type="ECO:0000313" key="2">
    <source>
        <dbReference type="EMBL" id="MDU0353245.1"/>
    </source>
</evidence>
<evidence type="ECO:0000256" key="1">
    <source>
        <dbReference type="SAM" id="MobiDB-lite"/>
    </source>
</evidence>
<sequence length="58" mass="6070">MNVIPPVPTPVIFNTGTVNTESVKRDNTQRETIPAVSGTENSAAETGIGSESDKVKAL</sequence>
<proteinExistence type="predicted"/>
<protein>
    <submittedName>
        <fullName evidence="2">Uncharacterized protein</fullName>
    </submittedName>
</protein>
<keyword evidence="3" id="KW-1185">Reference proteome</keyword>
<reference evidence="2 3" key="1">
    <citation type="submission" date="2023-10" db="EMBL/GenBank/DDBJ databases">
        <title>Glaciecola aquimarina strain GGW-M5 nov., isolated from a coastal seawater.</title>
        <authorList>
            <person name="Bayburt H."/>
            <person name="Kim J.M."/>
            <person name="Choi B.J."/>
            <person name="Jeon C.O."/>
        </authorList>
    </citation>
    <scope>NUCLEOTIDE SEQUENCE [LARGE SCALE GENOMIC DNA]</scope>
    <source>
        <strain evidence="2 3">KCTC 32108</strain>
    </source>
</reference>
<accession>A0ABU3STC4</accession>
<dbReference type="EMBL" id="JAWDIO010000002">
    <property type="protein sequence ID" value="MDU0353245.1"/>
    <property type="molecule type" value="Genomic_DNA"/>
</dbReference>
<evidence type="ECO:0000313" key="3">
    <source>
        <dbReference type="Proteomes" id="UP001247805"/>
    </source>
</evidence>
<name>A0ABU3STC4_9ALTE</name>
<gene>
    <name evidence="2" type="ORF">RS130_04255</name>
</gene>
<feature type="region of interest" description="Disordered" evidence="1">
    <location>
        <begin position="18"/>
        <end position="58"/>
    </location>
</feature>
<dbReference type="RefSeq" id="WP_316024931.1">
    <property type="nucleotide sequence ID" value="NZ_JAWDIO010000002.1"/>
</dbReference>
<comment type="caution">
    <text evidence="2">The sequence shown here is derived from an EMBL/GenBank/DDBJ whole genome shotgun (WGS) entry which is preliminary data.</text>
</comment>
<organism evidence="2 3">
    <name type="scientific">Paraglaciecola aquimarina</name>
    <dbReference type="NCBI Taxonomy" id="1235557"/>
    <lineage>
        <taxon>Bacteria</taxon>
        <taxon>Pseudomonadati</taxon>
        <taxon>Pseudomonadota</taxon>
        <taxon>Gammaproteobacteria</taxon>
        <taxon>Alteromonadales</taxon>
        <taxon>Alteromonadaceae</taxon>
        <taxon>Paraglaciecola</taxon>
    </lineage>
</organism>
<dbReference type="Proteomes" id="UP001247805">
    <property type="component" value="Unassembled WGS sequence"/>
</dbReference>